<accession>A0A2R7Y6N4</accession>
<protein>
    <recommendedName>
        <fullName evidence="2">Transcription regulator AsnC/Lrp ligand binding domain-containing protein</fullName>
    </recommendedName>
</protein>
<evidence type="ECO:0000259" key="2">
    <source>
        <dbReference type="Pfam" id="PF01037"/>
    </source>
</evidence>
<dbReference type="Pfam" id="PF01037">
    <property type="entry name" value="AsnC_trans_reg"/>
    <property type="match status" value="1"/>
</dbReference>
<dbReference type="InterPro" id="IPR011008">
    <property type="entry name" value="Dimeric_a/b-barrel"/>
</dbReference>
<sequence>MSVKAYILTVVSLGTEYQIAEEILKLGNEKTKVSVDVVFGEYDLVVIVETTELKEVDRVVTQLRKIPGVQRTSTLITSR</sequence>
<reference evidence="3 4" key="1">
    <citation type="journal article" date="2018" name="Syst. Appl. Microbiol.">
        <title>A new symbiotic nanoarchaeote (Candidatus Nanoclepta minutus) and its host (Zestosphaera tikiterensis gen. nov., sp. nov.) from a New Zealand hot spring.</title>
        <authorList>
            <person name="St John E."/>
            <person name="Liu Y."/>
            <person name="Podar M."/>
            <person name="Stott M.B."/>
            <person name="Meneghin J."/>
            <person name="Chen Z."/>
            <person name="Lagutin K."/>
            <person name="Mitchell K."/>
            <person name="Reysenbach A.L."/>
        </authorList>
    </citation>
    <scope>NUCLEOTIDE SEQUENCE [LARGE SCALE GENOMIC DNA]</scope>
    <source>
        <strain evidence="3">NZ3</strain>
    </source>
</reference>
<dbReference type="Proteomes" id="UP000244093">
    <property type="component" value="Unassembled WGS sequence"/>
</dbReference>
<proteinExistence type="predicted"/>
<dbReference type="EMBL" id="NBVN01000004">
    <property type="protein sequence ID" value="PUA32532.1"/>
    <property type="molecule type" value="Genomic_DNA"/>
</dbReference>
<dbReference type="AlphaFoldDB" id="A0A2R7Y6N4"/>
<organism evidence="3 4">
    <name type="scientific">Zestosphaera tikiterensis</name>
    <dbReference type="NCBI Taxonomy" id="1973259"/>
    <lineage>
        <taxon>Archaea</taxon>
        <taxon>Thermoproteota</taxon>
        <taxon>Thermoprotei</taxon>
        <taxon>Desulfurococcales</taxon>
        <taxon>Desulfurococcaceae</taxon>
        <taxon>Zestosphaera</taxon>
    </lineage>
</organism>
<comment type="caution">
    <text evidence="3">The sequence shown here is derived from an EMBL/GenBank/DDBJ whole genome shotgun (WGS) entry which is preliminary data.</text>
</comment>
<evidence type="ECO:0000256" key="1">
    <source>
        <dbReference type="ARBA" id="ARBA00029440"/>
    </source>
</evidence>
<evidence type="ECO:0000313" key="4">
    <source>
        <dbReference type="Proteomes" id="UP000244093"/>
    </source>
</evidence>
<evidence type="ECO:0000313" key="3">
    <source>
        <dbReference type="EMBL" id="PUA32532.1"/>
    </source>
</evidence>
<dbReference type="InterPro" id="IPR019887">
    <property type="entry name" value="Tscrpt_reg_AsnC/Lrp_C"/>
</dbReference>
<gene>
    <name evidence="3" type="ORF">B7O98_07740</name>
</gene>
<dbReference type="Gene3D" id="3.30.70.920">
    <property type="match status" value="1"/>
</dbReference>
<dbReference type="SUPFAM" id="SSF54909">
    <property type="entry name" value="Dimeric alpha+beta barrel"/>
    <property type="match status" value="1"/>
</dbReference>
<comment type="pathway">
    <text evidence="1">Amino-acid biosynthesis.</text>
</comment>
<name>A0A2R7Y6N4_9CREN</name>
<feature type="domain" description="Transcription regulator AsnC/Lrp ligand binding" evidence="2">
    <location>
        <begin position="34"/>
        <end position="77"/>
    </location>
</feature>